<protein>
    <submittedName>
        <fullName evidence="1">Uncharacterized protein</fullName>
    </submittedName>
</protein>
<proteinExistence type="predicted"/>
<dbReference type="RefSeq" id="WP_094580159.1">
    <property type="nucleotide sequence ID" value="NZ_NHOW01000129.1"/>
</dbReference>
<organism evidence="1 2">
    <name type="scientific">Halorubrum ezzemoulense</name>
    <name type="common">Halorubrum chaoviator</name>
    <dbReference type="NCBI Taxonomy" id="337243"/>
    <lineage>
        <taxon>Archaea</taxon>
        <taxon>Methanobacteriati</taxon>
        <taxon>Methanobacteriota</taxon>
        <taxon>Stenosarchaea group</taxon>
        <taxon>Halobacteria</taxon>
        <taxon>Halobacteriales</taxon>
        <taxon>Haloferacaceae</taxon>
        <taxon>Halorubrum</taxon>
    </lineage>
</organism>
<dbReference type="Proteomes" id="UP000216409">
    <property type="component" value="Unassembled WGS sequence"/>
</dbReference>
<evidence type="ECO:0000313" key="1">
    <source>
        <dbReference type="EMBL" id="OYR59843.1"/>
    </source>
</evidence>
<comment type="caution">
    <text evidence="1">The sequence shown here is derived from an EMBL/GenBank/DDBJ whole genome shotgun (WGS) entry which is preliminary data.</text>
</comment>
<reference evidence="1 2" key="1">
    <citation type="journal article" date="2014" name="Front. Microbiol.">
        <title>Population and genomic analysis of the genus Halorubrum.</title>
        <authorList>
            <person name="Fullmer M.S."/>
            <person name="Soucy S.M."/>
            <person name="Swithers K.S."/>
            <person name="Makkay A.M."/>
            <person name="Wheeler R."/>
            <person name="Ventosa A."/>
            <person name="Gogarten J.P."/>
            <person name="Papke R.T."/>
        </authorList>
    </citation>
    <scope>NUCLEOTIDE SEQUENCE [LARGE SCALE GENOMIC DNA]</scope>
    <source>
        <strain evidence="1 2">LD3</strain>
    </source>
</reference>
<name>A0A256ITR4_HALEZ</name>
<gene>
    <name evidence="1" type="ORF">DJ83_11155</name>
</gene>
<dbReference type="AlphaFoldDB" id="A0A256ITR4"/>
<accession>A0A256ITR4</accession>
<sequence>MDIAELEDLVALDDRTVSTTTTSALVTIPKAKELGLVDKQSVTASVAVREIDGEIVVTARIDRD</sequence>
<evidence type="ECO:0000313" key="2">
    <source>
        <dbReference type="Proteomes" id="UP000216409"/>
    </source>
</evidence>
<dbReference type="EMBL" id="NHOW01000129">
    <property type="protein sequence ID" value="OYR59843.1"/>
    <property type="molecule type" value="Genomic_DNA"/>
</dbReference>